<dbReference type="PANTHER" id="PTHR14380:SF7">
    <property type="entry name" value="OOCYTE-SECRETED PROTEIN 2"/>
    <property type="match status" value="1"/>
</dbReference>
<evidence type="ECO:0000313" key="5">
    <source>
        <dbReference type="EMBL" id="KAF6438446.1"/>
    </source>
</evidence>
<protein>
    <submittedName>
        <fullName evidence="5">Oocyte secreted protein 2</fullName>
    </submittedName>
</protein>
<comment type="similarity">
    <text evidence="2">Belongs to the PLAC1 family.</text>
</comment>
<proteinExistence type="inferred from homology"/>
<reference evidence="5 6" key="1">
    <citation type="journal article" date="2020" name="Nature">
        <title>Six reference-quality genomes reveal evolution of bat adaptations.</title>
        <authorList>
            <person name="Jebb D."/>
            <person name="Huang Z."/>
            <person name="Pippel M."/>
            <person name="Hughes G.M."/>
            <person name="Lavrichenko K."/>
            <person name="Devanna P."/>
            <person name="Winkler S."/>
            <person name="Jermiin L.S."/>
            <person name="Skirmuntt E.C."/>
            <person name="Katzourakis A."/>
            <person name="Burkitt-Gray L."/>
            <person name="Ray D.A."/>
            <person name="Sullivan K.A.M."/>
            <person name="Roscito J.G."/>
            <person name="Kirilenko B.M."/>
            <person name="Davalos L.M."/>
            <person name="Corthals A.P."/>
            <person name="Power M.L."/>
            <person name="Jones G."/>
            <person name="Ransome R.D."/>
            <person name="Dechmann D.K.N."/>
            <person name="Locatelli A.G."/>
            <person name="Puechmaille S.J."/>
            <person name="Fedrigo O."/>
            <person name="Jarvis E.D."/>
            <person name="Hiller M."/>
            <person name="Vernes S.C."/>
            <person name="Myers E.W."/>
            <person name="Teeling E.C."/>
        </authorList>
    </citation>
    <scope>NUCLEOTIDE SEQUENCE [LARGE SCALE GENOMIC DNA]</scope>
    <source>
        <strain evidence="5">MMolMol1</strain>
        <tissue evidence="5">Muscle</tissue>
    </source>
</reference>
<keyword evidence="6" id="KW-1185">Reference proteome</keyword>
<gene>
    <name evidence="5" type="ORF">HJG59_013514</name>
</gene>
<evidence type="ECO:0000313" key="6">
    <source>
        <dbReference type="Proteomes" id="UP000550707"/>
    </source>
</evidence>
<keyword evidence="3" id="KW-0964">Secreted</keyword>
<dbReference type="InterPro" id="IPR033222">
    <property type="entry name" value="PLAC1_fam"/>
</dbReference>
<keyword evidence="4" id="KW-0732">Signal</keyword>
<organism evidence="5 6">
    <name type="scientific">Molossus molossus</name>
    <name type="common">Pallas' mastiff bat</name>
    <name type="synonym">Vespertilio molossus</name>
    <dbReference type="NCBI Taxonomy" id="27622"/>
    <lineage>
        <taxon>Eukaryota</taxon>
        <taxon>Metazoa</taxon>
        <taxon>Chordata</taxon>
        <taxon>Craniata</taxon>
        <taxon>Vertebrata</taxon>
        <taxon>Euteleostomi</taxon>
        <taxon>Mammalia</taxon>
        <taxon>Eutheria</taxon>
        <taxon>Laurasiatheria</taxon>
        <taxon>Chiroptera</taxon>
        <taxon>Yangochiroptera</taxon>
        <taxon>Molossidae</taxon>
        <taxon>Molossus</taxon>
    </lineage>
</organism>
<sequence>MIQVVPSTHSGYRYIFHDELHLGMNCPVTRIQTYVYDFVYRVNDCGIRTQVVSEDTILFQTELYYNPRDLGHNCHKIPLECSTTRKSVWLTPVSTDEVTLPPSPFIADFQTIPEELGLLSLN</sequence>
<comment type="caution">
    <text evidence="5">The sequence shown here is derived from an EMBL/GenBank/DDBJ whole genome shotgun (WGS) entry which is preliminary data.</text>
</comment>
<dbReference type="AlphaFoldDB" id="A0A7J8ESS9"/>
<name>A0A7J8ESS9_MOLMO</name>
<comment type="subcellular location">
    <subcellularLocation>
        <location evidence="1">Secreted</location>
    </subcellularLocation>
</comment>
<dbReference type="Proteomes" id="UP000550707">
    <property type="component" value="Unassembled WGS sequence"/>
</dbReference>
<dbReference type="GO" id="GO:0005576">
    <property type="term" value="C:extracellular region"/>
    <property type="evidence" value="ECO:0007669"/>
    <property type="project" value="UniProtKB-SubCell"/>
</dbReference>
<dbReference type="Gene3D" id="2.60.40.3210">
    <property type="entry name" value="Zona pellucida, ZP-N domain"/>
    <property type="match status" value="1"/>
</dbReference>
<accession>A0A7J8ESS9</accession>
<evidence type="ECO:0000256" key="2">
    <source>
        <dbReference type="ARBA" id="ARBA00010071"/>
    </source>
</evidence>
<dbReference type="PANTHER" id="PTHR14380">
    <property type="entry name" value="PLACENTA-SPECIFIC PROTEIN 1"/>
    <property type="match status" value="1"/>
</dbReference>
<evidence type="ECO:0000256" key="1">
    <source>
        <dbReference type="ARBA" id="ARBA00004613"/>
    </source>
</evidence>
<dbReference type="EMBL" id="JACASF010000013">
    <property type="protein sequence ID" value="KAF6438446.1"/>
    <property type="molecule type" value="Genomic_DNA"/>
</dbReference>
<evidence type="ECO:0000256" key="4">
    <source>
        <dbReference type="ARBA" id="ARBA00022729"/>
    </source>
</evidence>
<evidence type="ECO:0000256" key="3">
    <source>
        <dbReference type="ARBA" id="ARBA00022525"/>
    </source>
</evidence>